<accession>A0A1X7TZN9</accession>
<name>A0A1X7TZN9_AMPQE</name>
<proteinExistence type="predicted"/>
<dbReference type="EnsemblMetazoa" id="Aqu2.1.20795_001">
    <property type="protein sequence ID" value="Aqu2.1.20795_001"/>
    <property type="gene ID" value="Aqu2.1.20795"/>
</dbReference>
<evidence type="ECO:0000256" key="1">
    <source>
        <dbReference type="SAM" id="MobiDB-lite"/>
    </source>
</evidence>
<evidence type="ECO:0000313" key="2">
    <source>
        <dbReference type="EnsemblMetazoa" id="Aqu2.1.20795_001"/>
    </source>
</evidence>
<sequence>MAKATKWLHAILDYMKVKSIISTIHTHPLNKRGGANQRPRKMAEAAGAYI</sequence>
<feature type="region of interest" description="Disordered" evidence="1">
    <location>
        <begin position="28"/>
        <end position="50"/>
    </location>
</feature>
<dbReference type="InParanoid" id="A0A1X7TZN9"/>
<dbReference type="AlphaFoldDB" id="A0A1X7TZN9"/>
<organism evidence="2">
    <name type="scientific">Amphimedon queenslandica</name>
    <name type="common">Sponge</name>
    <dbReference type="NCBI Taxonomy" id="400682"/>
    <lineage>
        <taxon>Eukaryota</taxon>
        <taxon>Metazoa</taxon>
        <taxon>Porifera</taxon>
        <taxon>Demospongiae</taxon>
        <taxon>Heteroscleromorpha</taxon>
        <taxon>Haplosclerida</taxon>
        <taxon>Niphatidae</taxon>
        <taxon>Amphimedon</taxon>
    </lineage>
</organism>
<protein>
    <submittedName>
        <fullName evidence="2">Uncharacterized protein</fullName>
    </submittedName>
</protein>
<reference evidence="2" key="1">
    <citation type="submission" date="2017-05" db="UniProtKB">
        <authorList>
            <consortium name="EnsemblMetazoa"/>
        </authorList>
    </citation>
    <scope>IDENTIFICATION</scope>
</reference>